<keyword evidence="1" id="KW-0472">Membrane</keyword>
<evidence type="ECO:0000256" key="1">
    <source>
        <dbReference type="SAM" id="Phobius"/>
    </source>
</evidence>
<feature type="transmembrane region" description="Helical" evidence="1">
    <location>
        <begin position="543"/>
        <end position="562"/>
    </location>
</feature>
<dbReference type="Gene3D" id="3.40.710.10">
    <property type="entry name" value="DD-peptidase/beta-lactamase superfamily"/>
    <property type="match status" value="1"/>
</dbReference>
<sequence length="606" mass="67851">MKKLLILVLALFCGQVWAQKVKPISSIKELVDSITTVVQQKKIPGLMLGITGRDSVLYAGGMGYADLIAHRRVDKQTLFRMGSITKSIVALAIMKLTEEGKLKLTDKLRDLAPEIPFHNPWESTDPVRVVNLLEHTTGFDDFKLNRMYSLARTDFDTKQMMLLQTPSMICRWRPSERFSYNNVNYAILGYLIAKRTGLSYDRYLTEAVMRPLGMVHSNFNLYSKYPLRDAKEYTMQDGKLQQVPSATFLIGPAGALWADSEDMVRLVQCFLGNTHGVIKQSSIEKMEQSQSSLSSRAGILGGYGAGIENFDGFRGHSGMLGTFRSCYRYNRDLGLGFVVCSNGNGLASIENLITTLLSKGRLPKKDKTTALDKKAITPYLGYYQVENPRFELLGFIDRLLLLKVGEENDTLQFNLLVKKFKVLPTGPLTFTNSASNTPNIGFFRNKNKRVLVINGRYCEQVSGAWALISRSILLIACLLATLSFVPALVIFITKQRYSHQERLMSGLPVLATLFLATAMLAFGTVYSSSHLLYKLAHVTTTSVLIFAGPLFFGLLSVVNFVYSLSYFNASRNRFLSWYLLATALSLMIITVFLLSNGWLGLRTWAL</sequence>
<dbReference type="Pfam" id="PF00144">
    <property type="entry name" value="Beta-lactamase"/>
    <property type="match status" value="1"/>
</dbReference>
<organism evidence="4 5">
    <name type="scientific">Spirosoma liriopis</name>
    <dbReference type="NCBI Taxonomy" id="2937440"/>
    <lineage>
        <taxon>Bacteria</taxon>
        <taxon>Pseudomonadati</taxon>
        <taxon>Bacteroidota</taxon>
        <taxon>Cytophagia</taxon>
        <taxon>Cytophagales</taxon>
        <taxon>Cytophagaceae</taxon>
        <taxon>Spirosoma</taxon>
    </lineage>
</organism>
<keyword evidence="1" id="KW-0812">Transmembrane</keyword>
<feature type="domain" description="Beta-lactamase-related" evidence="3">
    <location>
        <begin position="34"/>
        <end position="346"/>
    </location>
</feature>
<name>A0ABT0HSV3_9BACT</name>
<dbReference type="PANTHER" id="PTHR46825:SF9">
    <property type="entry name" value="BETA-LACTAMASE-RELATED DOMAIN-CONTAINING PROTEIN"/>
    <property type="match status" value="1"/>
</dbReference>
<reference evidence="4 5" key="1">
    <citation type="submission" date="2022-04" db="EMBL/GenBank/DDBJ databases">
        <title>Spirosoma sp. strain RP8 genome sequencing and assembly.</title>
        <authorList>
            <person name="Jung Y."/>
        </authorList>
    </citation>
    <scope>NUCLEOTIDE SEQUENCE [LARGE SCALE GENOMIC DNA]</scope>
    <source>
        <strain evidence="4 5">RP8</strain>
    </source>
</reference>
<accession>A0ABT0HSV3</accession>
<dbReference type="SUPFAM" id="SSF56601">
    <property type="entry name" value="beta-lactamase/transpeptidase-like"/>
    <property type="match status" value="1"/>
</dbReference>
<feature type="transmembrane region" description="Helical" evidence="1">
    <location>
        <begin position="472"/>
        <end position="491"/>
    </location>
</feature>
<dbReference type="InterPro" id="IPR001466">
    <property type="entry name" value="Beta-lactam-related"/>
</dbReference>
<feature type="signal peptide" evidence="2">
    <location>
        <begin position="1"/>
        <end position="18"/>
    </location>
</feature>
<evidence type="ECO:0000313" key="4">
    <source>
        <dbReference type="EMBL" id="MCK8495254.1"/>
    </source>
</evidence>
<evidence type="ECO:0000313" key="5">
    <source>
        <dbReference type="Proteomes" id="UP001202180"/>
    </source>
</evidence>
<feature type="transmembrane region" description="Helical" evidence="1">
    <location>
        <begin position="574"/>
        <end position="594"/>
    </location>
</feature>
<dbReference type="PANTHER" id="PTHR46825">
    <property type="entry name" value="D-ALANYL-D-ALANINE-CARBOXYPEPTIDASE/ENDOPEPTIDASE AMPH"/>
    <property type="match status" value="1"/>
</dbReference>
<keyword evidence="1" id="KW-1133">Transmembrane helix</keyword>
<keyword evidence="2" id="KW-0732">Signal</keyword>
<evidence type="ECO:0000256" key="2">
    <source>
        <dbReference type="SAM" id="SignalP"/>
    </source>
</evidence>
<keyword evidence="5" id="KW-1185">Reference proteome</keyword>
<dbReference type="EMBL" id="JALPRF010000007">
    <property type="protein sequence ID" value="MCK8495254.1"/>
    <property type="molecule type" value="Genomic_DNA"/>
</dbReference>
<evidence type="ECO:0000259" key="3">
    <source>
        <dbReference type="Pfam" id="PF00144"/>
    </source>
</evidence>
<dbReference type="InterPro" id="IPR050491">
    <property type="entry name" value="AmpC-like"/>
</dbReference>
<protein>
    <submittedName>
        <fullName evidence="4">Beta-lactamase family protein</fullName>
    </submittedName>
</protein>
<feature type="chain" id="PRO_5046152607" evidence="2">
    <location>
        <begin position="19"/>
        <end position="606"/>
    </location>
</feature>
<gene>
    <name evidence="4" type="ORF">M0L20_25515</name>
</gene>
<dbReference type="RefSeq" id="WP_248479980.1">
    <property type="nucleotide sequence ID" value="NZ_JALPRF010000007.1"/>
</dbReference>
<comment type="caution">
    <text evidence="4">The sequence shown here is derived from an EMBL/GenBank/DDBJ whole genome shotgun (WGS) entry which is preliminary data.</text>
</comment>
<dbReference type="InterPro" id="IPR012338">
    <property type="entry name" value="Beta-lactam/transpept-like"/>
</dbReference>
<dbReference type="Proteomes" id="UP001202180">
    <property type="component" value="Unassembled WGS sequence"/>
</dbReference>
<proteinExistence type="predicted"/>
<feature type="transmembrane region" description="Helical" evidence="1">
    <location>
        <begin position="503"/>
        <end position="523"/>
    </location>
</feature>